<comment type="similarity">
    <text evidence="1">Belongs to the ACBP family.</text>
</comment>
<dbReference type="PROSITE" id="PS51228">
    <property type="entry name" value="ACB_2"/>
    <property type="match status" value="1"/>
</dbReference>
<feature type="compositionally biased region" description="Polar residues" evidence="3">
    <location>
        <begin position="506"/>
        <end position="520"/>
    </location>
</feature>
<evidence type="ECO:0000313" key="6">
    <source>
        <dbReference type="Proteomes" id="UP000077755"/>
    </source>
</evidence>
<reference evidence="5" key="1">
    <citation type="journal article" date="2016" name="Nat. Genet.">
        <title>A high-quality carrot genome assembly provides new insights into carotenoid accumulation and asterid genome evolution.</title>
        <authorList>
            <person name="Iorizzo M."/>
            <person name="Ellison S."/>
            <person name="Senalik D."/>
            <person name="Zeng P."/>
            <person name="Satapoomin P."/>
            <person name="Huang J."/>
            <person name="Bowman M."/>
            <person name="Iovene M."/>
            <person name="Sanseverino W."/>
            <person name="Cavagnaro P."/>
            <person name="Yildiz M."/>
            <person name="Macko-Podgorni A."/>
            <person name="Moranska E."/>
            <person name="Grzebelus E."/>
            <person name="Grzebelus D."/>
            <person name="Ashrafi H."/>
            <person name="Zheng Z."/>
            <person name="Cheng S."/>
            <person name="Spooner D."/>
            <person name="Van Deynze A."/>
            <person name="Simon P."/>
        </authorList>
    </citation>
    <scope>NUCLEOTIDE SEQUENCE</scope>
    <source>
        <tissue evidence="5">Leaf</tissue>
    </source>
</reference>
<dbReference type="PANTHER" id="PTHR23310">
    <property type="entry name" value="ACYL-COA-BINDING PROTEIN, ACBP"/>
    <property type="match status" value="1"/>
</dbReference>
<dbReference type="AlphaFoldDB" id="A0AAF1B5I6"/>
<evidence type="ECO:0000256" key="3">
    <source>
        <dbReference type="SAM" id="MobiDB-lite"/>
    </source>
</evidence>
<evidence type="ECO:0000256" key="1">
    <source>
        <dbReference type="ARBA" id="ARBA00005567"/>
    </source>
</evidence>
<dbReference type="GO" id="GO:0006631">
    <property type="term" value="P:fatty acid metabolic process"/>
    <property type="evidence" value="ECO:0007669"/>
    <property type="project" value="TreeGrafter"/>
</dbReference>
<dbReference type="EMBL" id="CP093348">
    <property type="protein sequence ID" value="WOH06950.1"/>
    <property type="molecule type" value="Genomic_DNA"/>
</dbReference>
<accession>A0AAF1B5I6</accession>
<name>A0AAF1B5I6_DAUCS</name>
<keyword evidence="6" id="KW-1185">Reference proteome</keyword>
<dbReference type="Pfam" id="PF00887">
    <property type="entry name" value="ACBP"/>
    <property type="match status" value="1"/>
</dbReference>
<dbReference type="InterPro" id="IPR000582">
    <property type="entry name" value="Acyl-CoA-binding_protein"/>
</dbReference>
<dbReference type="PANTHER" id="PTHR23310:SF122">
    <property type="entry name" value="ACYL-COA-BINDING DOMAIN-CONTAINING PROTEIN 3"/>
    <property type="match status" value="1"/>
</dbReference>
<dbReference type="Gene3D" id="1.20.80.10">
    <property type="match status" value="1"/>
</dbReference>
<protein>
    <recommendedName>
        <fullName evidence="4">ACB domain-containing protein</fullName>
    </recommendedName>
</protein>
<dbReference type="Proteomes" id="UP000077755">
    <property type="component" value="Chromosome 6"/>
</dbReference>
<evidence type="ECO:0000313" key="5">
    <source>
        <dbReference type="EMBL" id="WOH06950.1"/>
    </source>
</evidence>
<dbReference type="InterPro" id="IPR014352">
    <property type="entry name" value="FERM/acyl-CoA-bd_prot_sf"/>
</dbReference>
<organism evidence="5 6">
    <name type="scientific">Daucus carota subsp. sativus</name>
    <name type="common">Carrot</name>
    <dbReference type="NCBI Taxonomy" id="79200"/>
    <lineage>
        <taxon>Eukaryota</taxon>
        <taxon>Viridiplantae</taxon>
        <taxon>Streptophyta</taxon>
        <taxon>Embryophyta</taxon>
        <taxon>Tracheophyta</taxon>
        <taxon>Spermatophyta</taxon>
        <taxon>Magnoliopsida</taxon>
        <taxon>eudicotyledons</taxon>
        <taxon>Gunneridae</taxon>
        <taxon>Pentapetalae</taxon>
        <taxon>asterids</taxon>
        <taxon>campanulids</taxon>
        <taxon>Apiales</taxon>
        <taxon>Apiaceae</taxon>
        <taxon>Apioideae</taxon>
        <taxon>Scandiceae</taxon>
        <taxon>Daucinae</taxon>
        <taxon>Daucus</taxon>
        <taxon>Daucus sect. Daucus</taxon>
    </lineage>
</organism>
<dbReference type="GO" id="GO:0000062">
    <property type="term" value="F:fatty-acyl-CoA binding"/>
    <property type="evidence" value="ECO:0007669"/>
    <property type="project" value="InterPro"/>
</dbReference>
<feature type="region of interest" description="Disordered" evidence="3">
    <location>
        <begin position="503"/>
        <end position="527"/>
    </location>
</feature>
<sequence length="527" mass="57290">MELFLLFQQLFLTALVTLCVSFLLTKFFLSDGDGGHVERGQKGDQESVRLSKVLKVGGAKSKRKKVRFVDDGGDQEVGKVGNFSGFEDHVVGKVGNFSGFEGSDEGSDHGVDKVGNFSGFGDHGVGKDGDFSGFEGFEGESSGGFEVKLRDDREVFDGVAERDVGSGEVGGVVEELGVDRRCEIEGEIGFSDFEKSVKVVGGERCDLVGMVTEDMGEGNGNEGNWEDRYSSEKKDGCEEVVVDECVGVAGDDGVDDQSRELEVRKKLVVGENSEGDLEVKDVVNVAFDEDICIEEADNEKKVESGHDDVLEDRSGEVRVLKDLDPVQSAVDGVTKQENAVKSVIDNVVTINKLENENTSVTLASGGVVMDQNEEVRVVEVSQGTGVVEMDIENSLRKGLVSDDDDDWEGIERSDLQKVFAAAANYVENAGKADKLLNLGNDEQMQLYALHKIALEGPCYEGQPMALKIAARAKWNAWQRLGNMSPEVAMEQYISLLSDKDPGWKEGQTSNHQLKFNNYGRSPTGLDK</sequence>
<evidence type="ECO:0000259" key="4">
    <source>
        <dbReference type="PROSITE" id="PS51228"/>
    </source>
</evidence>
<feature type="domain" description="ACB" evidence="4">
    <location>
        <begin position="415"/>
        <end position="505"/>
    </location>
</feature>
<evidence type="ECO:0000256" key="2">
    <source>
        <dbReference type="ARBA" id="ARBA00023121"/>
    </source>
</evidence>
<dbReference type="SUPFAM" id="SSF47027">
    <property type="entry name" value="Acyl-CoA binding protein"/>
    <property type="match status" value="1"/>
</dbReference>
<dbReference type="InterPro" id="IPR035984">
    <property type="entry name" value="Acyl-CoA-binding_sf"/>
</dbReference>
<keyword evidence="2" id="KW-0446">Lipid-binding</keyword>
<proteinExistence type="inferred from homology"/>
<reference evidence="5" key="2">
    <citation type="submission" date="2022-03" db="EMBL/GenBank/DDBJ databases">
        <title>Draft title - Genomic analysis of global carrot germplasm unveils the trajectory of domestication and the origin of high carotenoid orange carrot.</title>
        <authorList>
            <person name="Iorizzo M."/>
            <person name="Ellison S."/>
            <person name="Senalik D."/>
            <person name="Macko-Podgorni A."/>
            <person name="Grzebelus D."/>
            <person name="Bostan H."/>
            <person name="Rolling W."/>
            <person name="Curaba J."/>
            <person name="Simon P."/>
        </authorList>
    </citation>
    <scope>NUCLEOTIDE SEQUENCE</scope>
    <source>
        <tissue evidence="5">Leaf</tissue>
    </source>
</reference>
<gene>
    <name evidence="5" type="ORF">DCAR_0626379</name>
</gene>